<keyword evidence="2" id="KW-0560">Oxidoreductase</keyword>
<dbReference type="PROSITE" id="PS00061">
    <property type="entry name" value="ADH_SHORT"/>
    <property type="match status" value="1"/>
</dbReference>
<dbReference type="PRINTS" id="PR00080">
    <property type="entry name" value="SDRFAMILY"/>
</dbReference>
<dbReference type="InterPro" id="IPR002347">
    <property type="entry name" value="SDR_fam"/>
</dbReference>
<name>A0A1H7E6W4_9BURK</name>
<dbReference type="PANTHER" id="PTHR24321:SF15">
    <property type="entry name" value="OXIDOREDUCTASE UCPA"/>
    <property type="match status" value="1"/>
</dbReference>
<gene>
    <name evidence="3" type="ORF">SAMN05192539_104219</name>
</gene>
<accession>A0A1H7E6W4</accession>
<dbReference type="InterPro" id="IPR020904">
    <property type="entry name" value="Sc_DH/Rdtase_CS"/>
</dbReference>
<dbReference type="RefSeq" id="WP_090873054.1">
    <property type="nucleotide sequence ID" value="NZ_FNYE01000042.1"/>
</dbReference>
<comment type="similarity">
    <text evidence="1">Belongs to the short-chain dehydrogenases/reductases (SDR) family.</text>
</comment>
<dbReference type="FunFam" id="3.40.50.720:FF:000084">
    <property type="entry name" value="Short-chain dehydrogenase reductase"/>
    <property type="match status" value="1"/>
</dbReference>
<dbReference type="InterPro" id="IPR036291">
    <property type="entry name" value="NAD(P)-bd_dom_sf"/>
</dbReference>
<dbReference type="SUPFAM" id="SSF51735">
    <property type="entry name" value="NAD(P)-binding Rossmann-fold domains"/>
    <property type="match status" value="1"/>
</dbReference>
<dbReference type="AlphaFoldDB" id="A0A1H7E6W4"/>
<sequence length="272" mass="28341">MPSPKVFYQRLSGKIAIVTGAGSLGQGYGTGKAIACLFAAEGASVCLVDQQYERAAETLALVAESGGQGFVCTGDITDAALCARIVEETVERYGGLDILVNNVGISGAPGRLQDIDEASWDRVMDVNLKSAFLMSRSAVPHIVARGGGAIVNISSVAGIRSHGSAAYGSSKAGMVAFTRELAVMYGRDNVRANAIAPGHIFTPMVQSMLNENARERRRKIAPLPLEGDAWDVASAALFLASDESRFITGTCLPVDGGVTEVAALAAYDLVGQ</sequence>
<dbReference type="Proteomes" id="UP000198866">
    <property type="component" value="Unassembled WGS sequence"/>
</dbReference>
<dbReference type="STRING" id="667676.SAMN05192539_104219"/>
<protein>
    <submittedName>
        <fullName evidence="3">NAD(P)-dependent dehydrogenase, short-chain alcohol dehydrogenase family</fullName>
    </submittedName>
</protein>
<evidence type="ECO:0000256" key="2">
    <source>
        <dbReference type="ARBA" id="ARBA00023002"/>
    </source>
</evidence>
<organism evidence="3 4">
    <name type="scientific">Paraburkholderia diazotrophica</name>
    <dbReference type="NCBI Taxonomy" id="667676"/>
    <lineage>
        <taxon>Bacteria</taxon>
        <taxon>Pseudomonadati</taxon>
        <taxon>Pseudomonadota</taxon>
        <taxon>Betaproteobacteria</taxon>
        <taxon>Burkholderiales</taxon>
        <taxon>Burkholderiaceae</taxon>
        <taxon>Paraburkholderia</taxon>
    </lineage>
</organism>
<dbReference type="PANTHER" id="PTHR24321">
    <property type="entry name" value="DEHYDROGENASES, SHORT CHAIN"/>
    <property type="match status" value="1"/>
</dbReference>
<dbReference type="CDD" id="cd05233">
    <property type="entry name" value="SDR_c"/>
    <property type="match status" value="1"/>
</dbReference>
<dbReference type="EMBL" id="FNYE01000042">
    <property type="protein sequence ID" value="SEK08767.1"/>
    <property type="molecule type" value="Genomic_DNA"/>
</dbReference>
<dbReference type="Gene3D" id="3.40.50.720">
    <property type="entry name" value="NAD(P)-binding Rossmann-like Domain"/>
    <property type="match status" value="1"/>
</dbReference>
<dbReference type="OrthoDB" id="9178657at2"/>
<proteinExistence type="inferred from homology"/>
<dbReference type="Pfam" id="PF13561">
    <property type="entry name" value="adh_short_C2"/>
    <property type="match status" value="1"/>
</dbReference>
<dbReference type="PRINTS" id="PR00081">
    <property type="entry name" value="GDHRDH"/>
</dbReference>
<evidence type="ECO:0000313" key="4">
    <source>
        <dbReference type="Proteomes" id="UP000198866"/>
    </source>
</evidence>
<evidence type="ECO:0000313" key="3">
    <source>
        <dbReference type="EMBL" id="SEK08767.1"/>
    </source>
</evidence>
<reference evidence="4" key="1">
    <citation type="submission" date="2016-10" db="EMBL/GenBank/DDBJ databases">
        <authorList>
            <person name="Varghese N."/>
            <person name="Submissions S."/>
        </authorList>
    </citation>
    <scope>NUCLEOTIDE SEQUENCE [LARGE SCALE GENOMIC DNA]</scope>
    <source>
        <strain evidence="4">LMG 26031</strain>
    </source>
</reference>
<dbReference type="GO" id="GO:0016491">
    <property type="term" value="F:oxidoreductase activity"/>
    <property type="evidence" value="ECO:0007669"/>
    <property type="project" value="UniProtKB-KW"/>
</dbReference>
<evidence type="ECO:0000256" key="1">
    <source>
        <dbReference type="ARBA" id="ARBA00006484"/>
    </source>
</evidence>
<dbReference type="NCBIfam" id="NF005559">
    <property type="entry name" value="PRK07231.1"/>
    <property type="match status" value="1"/>
</dbReference>
<keyword evidence="4" id="KW-1185">Reference proteome</keyword>